<reference evidence="1 2" key="1">
    <citation type="submission" date="2018-06" db="EMBL/GenBank/DDBJ databases">
        <authorList>
            <consortium name="Pathogen Informatics"/>
            <person name="Doyle S."/>
        </authorList>
    </citation>
    <scope>NUCLEOTIDE SEQUENCE [LARGE SCALE GENOMIC DNA]</scope>
    <source>
        <strain evidence="1 2">NCTC13067</strain>
    </source>
</reference>
<dbReference type="AlphaFoldDB" id="A0A379ECK9"/>
<gene>
    <name evidence="1" type="ORF">NCTC13067_01674</name>
</gene>
<proteinExistence type="predicted"/>
<evidence type="ECO:0000313" key="1">
    <source>
        <dbReference type="EMBL" id="SUB93822.1"/>
    </source>
</evidence>
<organism evidence="1 2">
    <name type="scientific">Prevotella denticola</name>
    <dbReference type="NCBI Taxonomy" id="28129"/>
    <lineage>
        <taxon>Bacteria</taxon>
        <taxon>Pseudomonadati</taxon>
        <taxon>Bacteroidota</taxon>
        <taxon>Bacteroidia</taxon>
        <taxon>Bacteroidales</taxon>
        <taxon>Prevotellaceae</taxon>
        <taxon>Prevotella</taxon>
    </lineage>
</organism>
<accession>A0A379ECK9</accession>
<protein>
    <submittedName>
        <fullName evidence="1">Uncharacterized protein</fullName>
    </submittedName>
</protein>
<sequence>MNLSAKSASPHYDECSTMRENIAPYRKHRHDTYTDKVATAAKKTDGRMQLLKKDRIFEKRTEMVTFAQQVQSRS</sequence>
<name>A0A379ECK9_9BACT</name>
<evidence type="ECO:0000313" key="2">
    <source>
        <dbReference type="Proteomes" id="UP000255469"/>
    </source>
</evidence>
<dbReference type="Proteomes" id="UP000255469">
    <property type="component" value="Unassembled WGS sequence"/>
</dbReference>
<dbReference type="EMBL" id="UGTM01000002">
    <property type="protein sequence ID" value="SUB93822.1"/>
    <property type="molecule type" value="Genomic_DNA"/>
</dbReference>